<feature type="transmembrane region" description="Helical" evidence="11">
    <location>
        <begin position="12"/>
        <end position="34"/>
    </location>
</feature>
<dbReference type="PIRSF" id="PIRSF024622">
    <property type="entry name" value="Tfp_FimT"/>
    <property type="match status" value="1"/>
</dbReference>
<reference evidence="13 14" key="1">
    <citation type="submission" date="2016-03" db="EMBL/GenBank/DDBJ databases">
        <title>Photobacterium proteolyticum sp. nov. a protease producing bacterium isolated from ocean sediments of Laizhou Bay.</title>
        <authorList>
            <person name="Li Y."/>
        </authorList>
    </citation>
    <scope>NUCLEOTIDE SEQUENCE [LARGE SCALE GENOMIC DNA]</scope>
    <source>
        <strain evidence="13 14">R-40508</strain>
    </source>
</reference>
<comment type="caution">
    <text evidence="13">The sequence shown here is derived from an EMBL/GenBank/DDBJ whole genome shotgun (WGS) entry which is preliminary data.</text>
</comment>
<protein>
    <recommendedName>
        <fullName evidence="2">Type II secretion system protein H</fullName>
    </recommendedName>
    <alternativeName>
        <fullName evidence="10">General secretion pathway protein H</fullName>
    </alternativeName>
</protein>
<dbReference type="SUPFAM" id="SSF54523">
    <property type="entry name" value="Pili subunits"/>
    <property type="match status" value="1"/>
</dbReference>
<dbReference type="InterPro" id="IPR022346">
    <property type="entry name" value="T2SS_GspH"/>
</dbReference>
<comment type="subcellular location">
    <subcellularLocation>
        <location evidence="1">Cell inner membrane</location>
        <topology evidence="1">Single-pass membrane protein</topology>
    </subcellularLocation>
</comment>
<dbReference type="InterPro" id="IPR016824">
    <property type="entry name" value="Tfp-pilus_assembly_FimT"/>
</dbReference>
<comment type="similarity">
    <text evidence="9">Belongs to the GSP H family.</text>
</comment>
<evidence type="ECO:0000313" key="14">
    <source>
        <dbReference type="Proteomes" id="UP000078503"/>
    </source>
</evidence>
<evidence type="ECO:0000256" key="7">
    <source>
        <dbReference type="ARBA" id="ARBA00022989"/>
    </source>
</evidence>
<evidence type="ECO:0000313" key="13">
    <source>
        <dbReference type="EMBL" id="OAN14242.1"/>
    </source>
</evidence>
<dbReference type="RefSeq" id="WP_068331135.1">
    <property type="nucleotide sequence ID" value="NZ_LVHF01000025.1"/>
</dbReference>
<evidence type="ECO:0000256" key="1">
    <source>
        <dbReference type="ARBA" id="ARBA00004377"/>
    </source>
</evidence>
<dbReference type="GO" id="GO:0015628">
    <property type="term" value="P:protein secretion by the type II secretion system"/>
    <property type="evidence" value="ECO:0007669"/>
    <property type="project" value="InterPro"/>
</dbReference>
<keyword evidence="14" id="KW-1185">Reference proteome</keyword>
<dbReference type="GO" id="GO:0015627">
    <property type="term" value="C:type II protein secretion system complex"/>
    <property type="evidence" value="ECO:0007669"/>
    <property type="project" value="InterPro"/>
</dbReference>
<dbReference type="STRING" id="858640.A3K86_11735"/>
<keyword evidence="8 11" id="KW-0472">Membrane</keyword>
<dbReference type="AlphaFoldDB" id="A0A178KC39"/>
<feature type="domain" description="General secretion pathway GspH" evidence="12">
    <location>
        <begin position="48"/>
        <end position="151"/>
    </location>
</feature>
<dbReference type="EMBL" id="LVHF01000025">
    <property type="protein sequence ID" value="OAN14242.1"/>
    <property type="molecule type" value="Genomic_DNA"/>
</dbReference>
<evidence type="ECO:0000256" key="5">
    <source>
        <dbReference type="ARBA" id="ARBA00022519"/>
    </source>
</evidence>
<keyword evidence="6 11" id="KW-0812">Transmembrane</keyword>
<evidence type="ECO:0000259" key="12">
    <source>
        <dbReference type="Pfam" id="PF12019"/>
    </source>
</evidence>
<dbReference type="OrthoDB" id="5871678at2"/>
<keyword evidence="3" id="KW-1003">Cell membrane</keyword>
<sequence>MQNHKRNVGFTLIELVTVTAVVIILIAAAAPSFASLIEKEKLKRLAVEIEWLLVLSKSESVMRGNDVIVNIESVPSSLGNNKTWSITAKDKVTNHIVAEVNGQDFSGVNVSQTFTKTKIDFDSLTGRPNINGSFVFNSKSNKNNIKVTISNMTGRIYTCSELGDYGYGKCPNKA</sequence>
<dbReference type="Pfam" id="PF12019">
    <property type="entry name" value="GspH"/>
    <property type="match status" value="1"/>
</dbReference>
<keyword evidence="5" id="KW-0997">Cell inner membrane</keyword>
<evidence type="ECO:0000256" key="4">
    <source>
        <dbReference type="ARBA" id="ARBA00022481"/>
    </source>
</evidence>
<name>A0A178KC39_9GAMM</name>
<evidence type="ECO:0000256" key="3">
    <source>
        <dbReference type="ARBA" id="ARBA00022475"/>
    </source>
</evidence>
<keyword evidence="4" id="KW-0488">Methylation</keyword>
<evidence type="ECO:0000256" key="2">
    <source>
        <dbReference type="ARBA" id="ARBA00021549"/>
    </source>
</evidence>
<accession>A0A178KC39</accession>
<dbReference type="InterPro" id="IPR045584">
    <property type="entry name" value="Pilin-like"/>
</dbReference>
<organism evidence="13 14">
    <name type="scientific">Photobacterium jeanii</name>
    <dbReference type="NCBI Taxonomy" id="858640"/>
    <lineage>
        <taxon>Bacteria</taxon>
        <taxon>Pseudomonadati</taxon>
        <taxon>Pseudomonadota</taxon>
        <taxon>Gammaproteobacteria</taxon>
        <taxon>Vibrionales</taxon>
        <taxon>Vibrionaceae</taxon>
        <taxon>Photobacterium</taxon>
    </lineage>
</organism>
<evidence type="ECO:0000256" key="11">
    <source>
        <dbReference type="SAM" id="Phobius"/>
    </source>
</evidence>
<evidence type="ECO:0000256" key="9">
    <source>
        <dbReference type="ARBA" id="ARBA00025772"/>
    </source>
</evidence>
<evidence type="ECO:0000256" key="8">
    <source>
        <dbReference type="ARBA" id="ARBA00023136"/>
    </source>
</evidence>
<evidence type="ECO:0000256" key="10">
    <source>
        <dbReference type="ARBA" id="ARBA00030775"/>
    </source>
</evidence>
<keyword evidence="7 11" id="KW-1133">Transmembrane helix</keyword>
<dbReference type="GO" id="GO:0005886">
    <property type="term" value="C:plasma membrane"/>
    <property type="evidence" value="ECO:0007669"/>
    <property type="project" value="UniProtKB-SubCell"/>
</dbReference>
<dbReference type="Gene3D" id="3.30.700.10">
    <property type="entry name" value="Glycoprotein, Type 4 Pilin"/>
    <property type="match status" value="1"/>
</dbReference>
<evidence type="ECO:0000256" key="6">
    <source>
        <dbReference type="ARBA" id="ARBA00022692"/>
    </source>
</evidence>
<gene>
    <name evidence="13" type="ORF">A3K86_11735</name>
</gene>
<dbReference type="Proteomes" id="UP000078503">
    <property type="component" value="Unassembled WGS sequence"/>
</dbReference>
<proteinExistence type="inferred from homology"/>